<feature type="compositionally biased region" description="Gly residues" evidence="1">
    <location>
        <begin position="421"/>
        <end position="432"/>
    </location>
</feature>
<comment type="caution">
    <text evidence="2">The sequence shown here is derived from an EMBL/GenBank/DDBJ whole genome shotgun (WGS) entry which is preliminary data.</text>
</comment>
<name>A0A835T0W4_CHLIN</name>
<feature type="region of interest" description="Disordered" evidence="1">
    <location>
        <begin position="411"/>
        <end position="544"/>
    </location>
</feature>
<feature type="region of interest" description="Disordered" evidence="1">
    <location>
        <begin position="595"/>
        <end position="623"/>
    </location>
</feature>
<feature type="compositionally biased region" description="Basic residues" evidence="1">
    <location>
        <begin position="338"/>
        <end position="355"/>
    </location>
</feature>
<feature type="region of interest" description="Disordered" evidence="1">
    <location>
        <begin position="241"/>
        <end position="295"/>
    </location>
</feature>
<feature type="region of interest" description="Disordered" evidence="1">
    <location>
        <begin position="119"/>
        <end position="162"/>
    </location>
</feature>
<evidence type="ECO:0000313" key="3">
    <source>
        <dbReference type="Proteomes" id="UP000650467"/>
    </source>
</evidence>
<sequence>MPKVRDRARIGQEFAVLPWQQRHEEKEVPADALYSVQSVNLFAPSGTELPCEAGKADAGPSDEDVTEEPEDGLGSGGWITKDVTSAQLTPTRRRDATLTAAGPAPVLRMVLHEPAATLQYAPGAGGDTELASGSDAETQPQEQAEEDEAEADASDSAATGPPELVGLCQLAITPSGRGMGHIIITGGPGVADDAHASGGVGAAVLVLGVATRPVEATEEPDPCFADESFDLLRLRLTHIPAGGTRQAGDGSEAQGSGPGPSQPAAAAAAAKRGRSSGGRGPGHGSGGGRGSGGSMGRGLAVEVLVSRTGGDMARLTAPPEEWLVRRTLGDHALALMRQRQRQQQRAQRRQGVRHRSGGDGAEQEEDGDPAGAGAGYCYSSDSEGEPLLDPRLDPFIAQGLGLALIGTQAEVRRRRRRQQGVTGGGGSSGGGPASRRRRVSWGAGAEAEPEVRAEDDEAGTGPGWEGRRGRAAAVKRQRTAGGGQVASEEEDQEGLGHNEDAAAAEEEGQGEEQGVEGRGATDSEEEESGSDAGDEGDIELSFQPETLLSGGAALARMADFARPLLPRRLRLAAAAAAGPAEAGVKVEAEVGAGAGGKGVEAQGGAGGTAGGQEEEDRQDEEWEEAVVCVGPVHVRGLPRSWWRHL</sequence>
<evidence type="ECO:0000256" key="1">
    <source>
        <dbReference type="SAM" id="MobiDB-lite"/>
    </source>
</evidence>
<feature type="compositionally biased region" description="Acidic residues" evidence="1">
    <location>
        <begin position="612"/>
        <end position="623"/>
    </location>
</feature>
<feature type="region of interest" description="Disordered" evidence="1">
    <location>
        <begin position="46"/>
        <end position="82"/>
    </location>
</feature>
<feature type="compositionally biased region" description="Acidic residues" evidence="1">
    <location>
        <begin position="143"/>
        <end position="153"/>
    </location>
</feature>
<feature type="region of interest" description="Disordered" evidence="1">
    <location>
        <begin position="336"/>
        <end position="391"/>
    </location>
</feature>
<gene>
    <name evidence="2" type="ORF">HXX76_007349</name>
</gene>
<dbReference type="EMBL" id="JAEHOC010000015">
    <property type="protein sequence ID" value="KAG2435271.1"/>
    <property type="molecule type" value="Genomic_DNA"/>
</dbReference>
<organism evidence="2 3">
    <name type="scientific">Chlamydomonas incerta</name>
    <dbReference type="NCBI Taxonomy" id="51695"/>
    <lineage>
        <taxon>Eukaryota</taxon>
        <taxon>Viridiplantae</taxon>
        <taxon>Chlorophyta</taxon>
        <taxon>core chlorophytes</taxon>
        <taxon>Chlorophyceae</taxon>
        <taxon>CS clade</taxon>
        <taxon>Chlamydomonadales</taxon>
        <taxon>Chlamydomonadaceae</taxon>
        <taxon>Chlamydomonas</taxon>
    </lineage>
</organism>
<protein>
    <submittedName>
        <fullName evidence="2">Uncharacterized protein</fullName>
    </submittedName>
</protein>
<dbReference type="AlphaFoldDB" id="A0A835T0W4"/>
<evidence type="ECO:0000313" key="2">
    <source>
        <dbReference type="EMBL" id="KAG2435271.1"/>
    </source>
</evidence>
<feature type="compositionally biased region" description="Acidic residues" evidence="1">
    <location>
        <begin position="502"/>
        <end position="514"/>
    </location>
</feature>
<feature type="compositionally biased region" description="Acidic residues" evidence="1">
    <location>
        <begin position="60"/>
        <end position="71"/>
    </location>
</feature>
<dbReference type="Proteomes" id="UP000650467">
    <property type="component" value="Unassembled WGS sequence"/>
</dbReference>
<dbReference type="OrthoDB" id="552729at2759"/>
<keyword evidence="3" id="KW-1185">Reference proteome</keyword>
<feature type="compositionally biased region" description="Acidic residues" evidence="1">
    <location>
        <begin position="522"/>
        <end position="538"/>
    </location>
</feature>
<proteinExistence type="predicted"/>
<feature type="compositionally biased region" description="Basic residues" evidence="1">
    <location>
        <begin position="469"/>
        <end position="478"/>
    </location>
</feature>
<accession>A0A835T0W4</accession>
<feature type="compositionally biased region" description="Gly residues" evidence="1">
    <location>
        <begin position="275"/>
        <end position="295"/>
    </location>
</feature>
<reference evidence="2" key="1">
    <citation type="journal article" date="2020" name="bioRxiv">
        <title>Comparative genomics of Chlamydomonas.</title>
        <authorList>
            <person name="Craig R.J."/>
            <person name="Hasan A.R."/>
            <person name="Ness R.W."/>
            <person name="Keightley P.D."/>
        </authorList>
    </citation>
    <scope>NUCLEOTIDE SEQUENCE</scope>
    <source>
        <strain evidence="2">SAG 7.73</strain>
    </source>
</reference>
<feature type="compositionally biased region" description="Gly residues" evidence="1">
    <location>
        <begin position="595"/>
        <end position="610"/>
    </location>
</feature>